<accession>A0A8S5LYI8</accession>
<dbReference type="EMBL" id="BK014766">
    <property type="protein sequence ID" value="DAD74859.1"/>
    <property type="molecule type" value="Genomic_DNA"/>
</dbReference>
<organism evidence="1">
    <name type="scientific">Myoviridae sp. ctrnx29</name>
    <dbReference type="NCBI Taxonomy" id="2826704"/>
    <lineage>
        <taxon>Viruses</taxon>
        <taxon>Duplodnaviria</taxon>
        <taxon>Heunggongvirae</taxon>
        <taxon>Uroviricota</taxon>
        <taxon>Caudoviricetes</taxon>
    </lineage>
</organism>
<name>A0A8S5LYI8_9CAUD</name>
<evidence type="ECO:0000313" key="1">
    <source>
        <dbReference type="EMBL" id="DAD74859.1"/>
    </source>
</evidence>
<proteinExistence type="predicted"/>
<sequence length="414" mass="46912">MSSEFWKYFQKVLAWPLIRRPGPLQAIAEGTAHALDSVIDDVIYARKQFFPSLAEEDLVLEHGFGRGLQRKNGETPEKFRSRVIRAWHWHMLGGKTQGLPQILRYYGFDVTAIDNVRQWQPSRWSDFQVRLAQPVTQEEQTALLNSLDLLIWIINEYKPARSVLARVYTTTYNWEPSIWSETAWSYGFWSTFSGVPYDVQGMDGLVVSLGMQRGLQSCDAYGDAARVGLAIESSTGFLAPYVDRPIWSRSFWSDVYPQSHGFTFSSLLQLLMLRELPPFRIVVKGIARDEAVWSWPSDGGDTGGAIALHASGTWGDINSVYGFRPRAMSFTGTRWGDTWGADPEREELELLERYQETEGLTVNPVKPSSPVISGQSIIPVMPSAPVWVREWTGTWDSRPWLIPAAETAIRSEPK</sequence>
<protein>
    <submittedName>
        <fullName evidence="1">Tail protein</fullName>
    </submittedName>
</protein>
<reference evidence="1" key="1">
    <citation type="journal article" date="2021" name="Proc. Natl. Acad. Sci. U.S.A.">
        <title>A Catalog of Tens of Thousands of Viruses from Human Metagenomes Reveals Hidden Associations with Chronic Diseases.</title>
        <authorList>
            <person name="Tisza M.J."/>
            <person name="Buck C.B."/>
        </authorList>
    </citation>
    <scope>NUCLEOTIDE SEQUENCE</scope>
    <source>
        <strain evidence="1">Ctrnx29</strain>
    </source>
</reference>